<sequence>MTIPIIMDCDPGVDDSIALMMAVAAPEIELLGVTTVAGNQTAAKVLLNARRLLTLLQCHVPVAGGNQTPLLEPMQVAADVHGDSGIGDVVLPEPGWPAATQSATALMAQLITASAVPVTLVATGPQTNVALFLQLYPQLKSKIRQIVFMGGGRGIGNRTPVAEFNIAVDPEAAAMVLQSNIPVVMAGLNVTHQAQVLPTEVQAIRQIGNPVATVAAALLDFYADYYLRPGMPFKGVPTHDPCTIAWLLAPELFTAVPCQIAVETQGRLTRGETVVTTTGITSENEKGKFLAHLDRLGFVQLLQRLLAQF</sequence>
<accession>A0A0R1H241</accession>
<dbReference type="PANTHER" id="PTHR12304">
    <property type="entry name" value="INOSINE-URIDINE PREFERRING NUCLEOSIDE HYDROLASE"/>
    <property type="match status" value="1"/>
</dbReference>
<dbReference type="OrthoDB" id="9797882at2"/>
<organism evidence="4 5">
    <name type="scientific">Loigolactobacillus bifermentans DSM 20003</name>
    <dbReference type="NCBI Taxonomy" id="1423726"/>
    <lineage>
        <taxon>Bacteria</taxon>
        <taxon>Bacillati</taxon>
        <taxon>Bacillota</taxon>
        <taxon>Bacilli</taxon>
        <taxon>Lactobacillales</taxon>
        <taxon>Lactobacillaceae</taxon>
        <taxon>Loigolactobacillus</taxon>
    </lineage>
</organism>
<evidence type="ECO:0000313" key="5">
    <source>
        <dbReference type="Proteomes" id="UP000051461"/>
    </source>
</evidence>
<evidence type="ECO:0000259" key="3">
    <source>
        <dbReference type="Pfam" id="PF01156"/>
    </source>
</evidence>
<evidence type="ECO:0000256" key="2">
    <source>
        <dbReference type="ARBA" id="ARBA00023295"/>
    </source>
</evidence>
<dbReference type="InterPro" id="IPR036452">
    <property type="entry name" value="Ribo_hydro-like"/>
</dbReference>
<dbReference type="Gene3D" id="3.90.245.10">
    <property type="entry name" value="Ribonucleoside hydrolase-like"/>
    <property type="match status" value="1"/>
</dbReference>
<comment type="caution">
    <text evidence="4">The sequence shown here is derived from an EMBL/GenBank/DDBJ whole genome shotgun (WGS) entry which is preliminary data.</text>
</comment>
<feature type="domain" description="Inosine/uridine-preferring nucleoside hydrolase" evidence="3">
    <location>
        <begin position="5"/>
        <end position="299"/>
    </location>
</feature>
<dbReference type="InterPro" id="IPR001910">
    <property type="entry name" value="Inosine/uridine_hydrolase_dom"/>
</dbReference>
<dbReference type="Proteomes" id="UP000051461">
    <property type="component" value="Unassembled WGS sequence"/>
</dbReference>
<dbReference type="CDD" id="cd02651">
    <property type="entry name" value="nuc_hydro_IU_UC_XIUA"/>
    <property type="match status" value="1"/>
</dbReference>
<dbReference type="GO" id="GO:0006152">
    <property type="term" value="P:purine nucleoside catabolic process"/>
    <property type="evidence" value="ECO:0007669"/>
    <property type="project" value="TreeGrafter"/>
</dbReference>
<protein>
    <submittedName>
        <fullName evidence="4">Ribonucleoside hydrolase 1</fullName>
    </submittedName>
</protein>
<keyword evidence="1 4" id="KW-0378">Hydrolase</keyword>
<dbReference type="GO" id="GO:0008477">
    <property type="term" value="F:purine nucleosidase activity"/>
    <property type="evidence" value="ECO:0007669"/>
    <property type="project" value="TreeGrafter"/>
</dbReference>
<dbReference type="RefSeq" id="WP_057903579.1">
    <property type="nucleotide sequence ID" value="NZ_AZDA01000013.1"/>
</dbReference>
<evidence type="ECO:0000256" key="1">
    <source>
        <dbReference type="ARBA" id="ARBA00022801"/>
    </source>
</evidence>
<dbReference type="Pfam" id="PF01156">
    <property type="entry name" value="IU_nuc_hydro"/>
    <property type="match status" value="1"/>
</dbReference>
<reference evidence="4 5" key="1">
    <citation type="journal article" date="2015" name="Genome Announc.">
        <title>Expanding the biotechnology potential of lactobacilli through comparative genomics of 213 strains and associated genera.</title>
        <authorList>
            <person name="Sun Z."/>
            <person name="Harris H.M."/>
            <person name="McCann A."/>
            <person name="Guo C."/>
            <person name="Argimon S."/>
            <person name="Zhang W."/>
            <person name="Yang X."/>
            <person name="Jeffery I.B."/>
            <person name="Cooney J.C."/>
            <person name="Kagawa T.F."/>
            <person name="Liu W."/>
            <person name="Song Y."/>
            <person name="Salvetti E."/>
            <person name="Wrobel A."/>
            <person name="Rasinkangas P."/>
            <person name="Parkhill J."/>
            <person name="Rea M.C."/>
            <person name="O'Sullivan O."/>
            <person name="Ritari J."/>
            <person name="Douillard F.P."/>
            <person name="Paul Ross R."/>
            <person name="Yang R."/>
            <person name="Briner A.E."/>
            <person name="Felis G.E."/>
            <person name="de Vos W.M."/>
            <person name="Barrangou R."/>
            <person name="Klaenhammer T.R."/>
            <person name="Caufield P.W."/>
            <person name="Cui Y."/>
            <person name="Zhang H."/>
            <person name="O'Toole P.W."/>
        </authorList>
    </citation>
    <scope>NUCLEOTIDE SEQUENCE [LARGE SCALE GENOMIC DNA]</scope>
    <source>
        <strain evidence="4 5">DSM 20003</strain>
    </source>
</reference>
<name>A0A0R1H241_9LACO</name>
<dbReference type="EMBL" id="AZDA01000013">
    <property type="protein sequence ID" value="KRK40495.1"/>
    <property type="molecule type" value="Genomic_DNA"/>
</dbReference>
<keyword evidence="5" id="KW-1185">Reference proteome</keyword>
<gene>
    <name evidence="4" type="ORF">FC07_GL000506</name>
</gene>
<dbReference type="InterPro" id="IPR023186">
    <property type="entry name" value="IUNH"/>
</dbReference>
<proteinExistence type="predicted"/>
<dbReference type="PATRIC" id="fig|1423726.3.peg.522"/>
<dbReference type="SUPFAM" id="SSF53590">
    <property type="entry name" value="Nucleoside hydrolase"/>
    <property type="match status" value="1"/>
</dbReference>
<dbReference type="STRING" id="1423726.FC07_GL000506"/>
<dbReference type="AlphaFoldDB" id="A0A0R1H241"/>
<dbReference type="GO" id="GO:0005829">
    <property type="term" value="C:cytosol"/>
    <property type="evidence" value="ECO:0007669"/>
    <property type="project" value="TreeGrafter"/>
</dbReference>
<keyword evidence="2" id="KW-0326">Glycosidase</keyword>
<evidence type="ECO:0000313" key="4">
    <source>
        <dbReference type="EMBL" id="KRK40495.1"/>
    </source>
</evidence>
<dbReference type="PANTHER" id="PTHR12304:SF4">
    <property type="entry name" value="URIDINE NUCLEOSIDASE"/>
    <property type="match status" value="1"/>
</dbReference>